<dbReference type="InterPro" id="IPR041988">
    <property type="entry name" value="Ribosomal_uL24_KOW"/>
</dbReference>
<keyword evidence="6 9" id="KW-0687">Ribonucleoprotein</keyword>
<dbReference type="KEGG" id="mpro:BJP34_00780"/>
<evidence type="ECO:0000256" key="10">
    <source>
        <dbReference type="RuleBase" id="RU003477"/>
    </source>
</evidence>
<dbReference type="InterPro" id="IPR003256">
    <property type="entry name" value="Ribosomal_uL24"/>
</dbReference>
<dbReference type="HAMAP" id="MF_01326_B">
    <property type="entry name" value="Ribosomal_uL24_B"/>
    <property type="match status" value="1"/>
</dbReference>
<evidence type="ECO:0000256" key="8">
    <source>
        <dbReference type="ARBA" id="ARBA00058688"/>
    </source>
</evidence>
<dbReference type="InterPro" id="IPR008991">
    <property type="entry name" value="Translation_prot_SH3-like_sf"/>
</dbReference>
<dbReference type="InterPro" id="IPR005825">
    <property type="entry name" value="Ribosomal_uL24_CS"/>
</dbReference>
<evidence type="ECO:0000256" key="3">
    <source>
        <dbReference type="ARBA" id="ARBA00022730"/>
    </source>
</evidence>
<dbReference type="FunFam" id="2.30.30.30:FF:000004">
    <property type="entry name" value="50S ribosomal protein L24"/>
    <property type="match status" value="1"/>
</dbReference>
<dbReference type="GO" id="GO:0006412">
    <property type="term" value="P:translation"/>
    <property type="evidence" value="ECO:0007669"/>
    <property type="project" value="UniProtKB-UniRule"/>
</dbReference>
<feature type="domain" description="KOW" evidence="11">
    <location>
        <begin position="19"/>
        <end position="46"/>
    </location>
</feature>
<organism evidence="12 13">
    <name type="scientific">Moorena producens PAL-8-15-08-1</name>
    <dbReference type="NCBI Taxonomy" id="1458985"/>
    <lineage>
        <taxon>Bacteria</taxon>
        <taxon>Bacillati</taxon>
        <taxon>Cyanobacteriota</taxon>
        <taxon>Cyanophyceae</taxon>
        <taxon>Coleofasciculales</taxon>
        <taxon>Coleofasciculaceae</taxon>
        <taxon>Moorena</taxon>
    </lineage>
</organism>
<dbReference type="SMART" id="SM00739">
    <property type="entry name" value="KOW"/>
    <property type="match status" value="1"/>
</dbReference>
<evidence type="ECO:0000256" key="5">
    <source>
        <dbReference type="ARBA" id="ARBA00022980"/>
    </source>
</evidence>
<evidence type="ECO:0000313" key="12">
    <source>
        <dbReference type="EMBL" id="AOW98164.1"/>
    </source>
</evidence>
<dbReference type="PANTHER" id="PTHR12903">
    <property type="entry name" value="MITOCHONDRIAL RIBOSOMAL PROTEIN L24"/>
    <property type="match status" value="1"/>
</dbReference>
<protein>
    <recommendedName>
        <fullName evidence="7 9">Large ribosomal subunit protein uL24</fullName>
    </recommendedName>
</protein>
<dbReference type="Pfam" id="PF00467">
    <property type="entry name" value="KOW"/>
    <property type="match status" value="1"/>
</dbReference>
<evidence type="ECO:0000256" key="1">
    <source>
        <dbReference type="ARBA" id="ARBA00004072"/>
    </source>
</evidence>
<keyword evidence="5 9" id="KW-0689">Ribosomal protein</keyword>
<gene>
    <name evidence="9" type="primary">rplX</name>
    <name evidence="9" type="synonym">rpl24</name>
    <name evidence="12" type="ORF">BJP34_00780</name>
</gene>
<evidence type="ECO:0000259" key="11">
    <source>
        <dbReference type="SMART" id="SM00739"/>
    </source>
</evidence>
<comment type="function">
    <text evidence="1 9">One of two assembly initiator proteins, it binds directly to the 5'-end of the 23S rRNA, where it nucleates assembly of the 50S subunit.</text>
</comment>
<dbReference type="AlphaFoldDB" id="A0A1D8TKN5"/>
<accession>A0A1D8TKN5</accession>
<dbReference type="GO" id="GO:1990904">
    <property type="term" value="C:ribonucleoprotein complex"/>
    <property type="evidence" value="ECO:0007669"/>
    <property type="project" value="UniProtKB-KW"/>
</dbReference>
<dbReference type="InterPro" id="IPR057264">
    <property type="entry name" value="Ribosomal_uL24_C"/>
</dbReference>
<dbReference type="STRING" id="1458985.BJP34_00780"/>
<dbReference type="Pfam" id="PF17136">
    <property type="entry name" value="ribosomal_L24"/>
    <property type="match status" value="1"/>
</dbReference>
<dbReference type="GO" id="GO:0005840">
    <property type="term" value="C:ribosome"/>
    <property type="evidence" value="ECO:0007669"/>
    <property type="project" value="UniProtKB-KW"/>
</dbReference>
<name>A0A1D8TKN5_9CYAN</name>
<proteinExistence type="inferred from homology"/>
<evidence type="ECO:0000256" key="9">
    <source>
        <dbReference type="HAMAP-Rule" id="MF_01326"/>
    </source>
</evidence>
<evidence type="ECO:0000313" key="13">
    <source>
        <dbReference type="Proteomes" id="UP000177870"/>
    </source>
</evidence>
<reference evidence="13" key="1">
    <citation type="submission" date="2016-10" db="EMBL/GenBank/DDBJ databases">
        <title>Comparative genomics uncovers the prolific and rare metabolic potential of the cyanobacterial genus Moorea.</title>
        <authorList>
            <person name="Leao T."/>
            <person name="Castelao G."/>
            <person name="Korobeynikov A."/>
            <person name="Monroe E.A."/>
            <person name="Podell S."/>
            <person name="Glukhov E."/>
            <person name="Allen E."/>
            <person name="Gerwick W.H."/>
            <person name="Gerwick L."/>
        </authorList>
    </citation>
    <scope>NUCLEOTIDE SEQUENCE [LARGE SCALE GENOMIC DNA]</scope>
    <source>
        <strain evidence="13">PAL-8-15-08-1</strain>
    </source>
</reference>
<dbReference type="PROSITE" id="PS01108">
    <property type="entry name" value="RIBOSOMAL_L24"/>
    <property type="match status" value="1"/>
</dbReference>
<dbReference type="Proteomes" id="UP000177870">
    <property type="component" value="Chromosome"/>
</dbReference>
<keyword evidence="3 9" id="KW-0699">rRNA-binding</keyword>
<evidence type="ECO:0000256" key="2">
    <source>
        <dbReference type="ARBA" id="ARBA00010618"/>
    </source>
</evidence>
<dbReference type="SUPFAM" id="SSF50104">
    <property type="entry name" value="Translation proteins SH3-like domain"/>
    <property type="match status" value="1"/>
</dbReference>
<comment type="subunit">
    <text evidence="9">Part of the 50S ribosomal subunit.</text>
</comment>
<comment type="function">
    <text evidence="8 9">One of the proteins that surrounds the polypeptide exit tunnel on the outside of the subunit.</text>
</comment>
<dbReference type="EMBL" id="CP017599">
    <property type="protein sequence ID" value="AOW98164.1"/>
    <property type="molecule type" value="Genomic_DNA"/>
</dbReference>
<dbReference type="InterPro" id="IPR005824">
    <property type="entry name" value="KOW"/>
</dbReference>
<dbReference type="Gene3D" id="2.30.30.30">
    <property type="match status" value="1"/>
</dbReference>
<evidence type="ECO:0000256" key="4">
    <source>
        <dbReference type="ARBA" id="ARBA00022884"/>
    </source>
</evidence>
<sequence length="120" mass="13397">MIGTSKKAQTDSPLRYKMHVKKGDTVQVIAGRDKGKIGEILRTLPKISKVVVKGVNVKTKHVKPQQEGEKGQIATFEAPIHSSNVMLYSNKEKIASRICYTFTDDGRKVRMLKKTGEIID</sequence>
<dbReference type="RefSeq" id="WP_070390680.1">
    <property type="nucleotide sequence ID" value="NZ_CP017599.1"/>
</dbReference>
<dbReference type="InterPro" id="IPR014722">
    <property type="entry name" value="Rib_uL2_dom2"/>
</dbReference>
<dbReference type="GO" id="GO:0003735">
    <property type="term" value="F:structural constituent of ribosome"/>
    <property type="evidence" value="ECO:0007669"/>
    <property type="project" value="InterPro"/>
</dbReference>
<evidence type="ECO:0000256" key="6">
    <source>
        <dbReference type="ARBA" id="ARBA00023274"/>
    </source>
</evidence>
<keyword evidence="4 9" id="KW-0694">RNA-binding</keyword>
<dbReference type="CDD" id="cd06089">
    <property type="entry name" value="KOW_RPL26"/>
    <property type="match status" value="1"/>
</dbReference>
<dbReference type="NCBIfam" id="TIGR01079">
    <property type="entry name" value="rplX_bact"/>
    <property type="match status" value="1"/>
</dbReference>
<comment type="similarity">
    <text evidence="2 9 10">Belongs to the universal ribosomal protein uL24 family.</text>
</comment>
<dbReference type="GO" id="GO:0019843">
    <property type="term" value="F:rRNA binding"/>
    <property type="evidence" value="ECO:0007669"/>
    <property type="project" value="UniProtKB-UniRule"/>
</dbReference>
<evidence type="ECO:0000256" key="7">
    <source>
        <dbReference type="ARBA" id="ARBA00035206"/>
    </source>
</evidence>